<reference evidence="2" key="1">
    <citation type="journal article" date="2021" name="PeerJ">
        <title>Extensive microbial diversity within the chicken gut microbiome revealed by metagenomics and culture.</title>
        <authorList>
            <person name="Gilroy R."/>
            <person name="Ravi A."/>
            <person name="Getino M."/>
            <person name="Pursley I."/>
            <person name="Horton D.L."/>
            <person name="Alikhan N.F."/>
            <person name="Baker D."/>
            <person name="Gharbi K."/>
            <person name="Hall N."/>
            <person name="Watson M."/>
            <person name="Adriaenssens E.M."/>
            <person name="Foster-Nyarko E."/>
            <person name="Jarju S."/>
            <person name="Secka A."/>
            <person name="Antonio M."/>
            <person name="Oren A."/>
            <person name="Chaudhuri R.R."/>
            <person name="La Ragione R."/>
            <person name="Hildebrand F."/>
            <person name="Pallen M.J."/>
        </authorList>
    </citation>
    <scope>NUCLEOTIDE SEQUENCE</scope>
    <source>
        <strain evidence="2">B3-3758</strain>
    </source>
</reference>
<dbReference type="AlphaFoldDB" id="A0A9E2KGL5"/>
<organism evidence="2 3">
    <name type="scientific">Candidatus Bacteroides intestinipullorum</name>
    <dbReference type="NCBI Taxonomy" id="2838471"/>
    <lineage>
        <taxon>Bacteria</taxon>
        <taxon>Pseudomonadati</taxon>
        <taxon>Bacteroidota</taxon>
        <taxon>Bacteroidia</taxon>
        <taxon>Bacteroidales</taxon>
        <taxon>Bacteroidaceae</taxon>
        <taxon>Bacteroides</taxon>
    </lineage>
</organism>
<proteinExistence type="predicted"/>
<evidence type="ECO:0000313" key="3">
    <source>
        <dbReference type="Proteomes" id="UP000824236"/>
    </source>
</evidence>
<evidence type="ECO:0000256" key="1">
    <source>
        <dbReference type="SAM" id="MobiDB-lite"/>
    </source>
</evidence>
<accession>A0A9E2KGL5</accession>
<evidence type="ECO:0008006" key="4">
    <source>
        <dbReference type="Google" id="ProtNLM"/>
    </source>
</evidence>
<gene>
    <name evidence="2" type="ORF">H9791_08165</name>
</gene>
<name>A0A9E2KGL5_9BACE</name>
<comment type="caution">
    <text evidence="2">The sequence shown here is derived from an EMBL/GenBank/DDBJ whole genome shotgun (WGS) entry which is preliminary data.</text>
</comment>
<protein>
    <recommendedName>
        <fullName evidence="4">DUF892 family protein</fullName>
    </recommendedName>
</protein>
<dbReference type="EMBL" id="JAHLFO010000113">
    <property type="protein sequence ID" value="MBU3814463.1"/>
    <property type="molecule type" value="Genomic_DNA"/>
</dbReference>
<evidence type="ECO:0000313" key="2">
    <source>
        <dbReference type="EMBL" id="MBU3814463.1"/>
    </source>
</evidence>
<sequence>MQTILNDIELDLAELKCLIQAMHTASDPSLAKVAQRNIQQMQRHLEDLAEALRGLDDAKVPPSEPLRQTLSTPAPPSPAPQAAILAERIRPAGDLRHALSLNDVFRFSRELFGGDTARMNQVLAQLEQAPTLDEALQTFTREVRPEDGNEAANDFTELLKKYFDR</sequence>
<feature type="region of interest" description="Disordered" evidence="1">
    <location>
        <begin position="57"/>
        <end position="80"/>
    </location>
</feature>
<reference evidence="2" key="2">
    <citation type="submission" date="2021-04" db="EMBL/GenBank/DDBJ databases">
        <authorList>
            <person name="Gilroy R."/>
        </authorList>
    </citation>
    <scope>NUCLEOTIDE SEQUENCE</scope>
    <source>
        <strain evidence="2">B3-3758</strain>
    </source>
</reference>
<dbReference type="Proteomes" id="UP000824236">
    <property type="component" value="Unassembled WGS sequence"/>
</dbReference>